<protein>
    <recommendedName>
        <fullName evidence="8">Abasic site processing protein</fullName>
        <ecNumber evidence="8">3.4.-.-</ecNumber>
    </recommendedName>
</protein>
<evidence type="ECO:0000313" key="11">
    <source>
        <dbReference type="Proteomes" id="UP000248806"/>
    </source>
</evidence>
<evidence type="ECO:0000256" key="7">
    <source>
        <dbReference type="ARBA" id="ARBA00023239"/>
    </source>
</evidence>
<dbReference type="AlphaFoldDB" id="A0A326U3C6"/>
<evidence type="ECO:0000259" key="9">
    <source>
        <dbReference type="PROSITE" id="PS50206"/>
    </source>
</evidence>
<feature type="domain" description="Rhodanese" evidence="9">
    <location>
        <begin position="88"/>
        <end position="114"/>
    </location>
</feature>
<dbReference type="InterPro" id="IPR003738">
    <property type="entry name" value="SRAP"/>
</dbReference>
<dbReference type="GO" id="GO:0016829">
    <property type="term" value="F:lyase activity"/>
    <property type="evidence" value="ECO:0007669"/>
    <property type="project" value="UniProtKB-KW"/>
</dbReference>
<evidence type="ECO:0000256" key="5">
    <source>
        <dbReference type="ARBA" id="ARBA00023124"/>
    </source>
</evidence>
<evidence type="ECO:0000256" key="8">
    <source>
        <dbReference type="RuleBase" id="RU364100"/>
    </source>
</evidence>
<sequence>MCGRFTLTRDANAIARAFQATVPASFQNSARFNIAPTQNIVTVMQNGERHLDMLRWGLVPSWAKDLSIGSRMINARAETLAEKPSFKRLLGHKRCLIVADGFYEWKKEAKTKTPMYITLKDQDIFAFAGLWDAWKNPDGEIIRTCTIITTDANEFMNPIHNRMPAILTAEERDIWLDPTIHEAGPLLSLLKPYASDEMAAHPVSRQVNNPAYDSPELIATVQ</sequence>
<dbReference type="PANTHER" id="PTHR13604:SF0">
    <property type="entry name" value="ABASIC SITE PROCESSING PROTEIN HMCES"/>
    <property type="match status" value="1"/>
</dbReference>
<gene>
    <name evidence="10" type="ORF">EI42_03737</name>
</gene>
<dbReference type="EC" id="3.4.-.-" evidence="8"/>
<keyword evidence="5" id="KW-0190">Covalent protein-DNA linkage</keyword>
<dbReference type="Gene3D" id="3.90.1680.10">
    <property type="entry name" value="SOS response associated peptidase-like"/>
    <property type="match status" value="1"/>
</dbReference>
<dbReference type="PANTHER" id="PTHR13604">
    <property type="entry name" value="DC12-RELATED"/>
    <property type="match status" value="1"/>
</dbReference>
<comment type="similarity">
    <text evidence="1 8">Belongs to the SOS response-associated peptidase family.</text>
</comment>
<evidence type="ECO:0000313" key="10">
    <source>
        <dbReference type="EMBL" id="PZW26585.1"/>
    </source>
</evidence>
<evidence type="ECO:0000256" key="4">
    <source>
        <dbReference type="ARBA" id="ARBA00022801"/>
    </source>
</evidence>
<keyword evidence="6" id="KW-0238">DNA-binding</keyword>
<dbReference type="Proteomes" id="UP000248806">
    <property type="component" value="Unassembled WGS sequence"/>
</dbReference>
<dbReference type="Pfam" id="PF02586">
    <property type="entry name" value="SRAP"/>
    <property type="match status" value="1"/>
</dbReference>
<comment type="caution">
    <text evidence="10">The sequence shown here is derived from an EMBL/GenBank/DDBJ whole genome shotgun (WGS) entry which is preliminary data.</text>
</comment>
<dbReference type="RefSeq" id="WP_111324093.1">
    <property type="nucleotide sequence ID" value="NZ_BIFX01000001.1"/>
</dbReference>
<dbReference type="PROSITE" id="PS50206">
    <property type="entry name" value="RHODANESE_3"/>
    <property type="match status" value="1"/>
</dbReference>
<evidence type="ECO:0000256" key="1">
    <source>
        <dbReference type="ARBA" id="ARBA00008136"/>
    </source>
</evidence>
<dbReference type="GO" id="GO:0003697">
    <property type="term" value="F:single-stranded DNA binding"/>
    <property type="evidence" value="ECO:0007669"/>
    <property type="project" value="InterPro"/>
</dbReference>
<evidence type="ECO:0000256" key="3">
    <source>
        <dbReference type="ARBA" id="ARBA00022763"/>
    </source>
</evidence>
<keyword evidence="4 8" id="KW-0378">Hydrolase</keyword>
<keyword evidence="7" id="KW-0456">Lyase</keyword>
<dbReference type="InterPro" id="IPR001763">
    <property type="entry name" value="Rhodanese-like_dom"/>
</dbReference>
<keyword evidence="11" id="KW-1185">Reference proteome</keyword>
<reference evidence="10 11" key="1">
    <citation type="submission" date="2018-06" db="EMBL/GenBank/DDBJ databases">
        <title>Genomic Encyclopedia of Archaeal and Bacterial Type Strains, Phase II (KMG-II): from individual species to whole genera.</title>
        <authorList>
            <person name="Goeker M."/>
        </authorList>
    </citation>
    <scope>NUCLEOTIDE SEQUENCE [LARGE SCALE GENOMIC DNA]</scope>
    <source>
        <strain evidence="10 11">ATCC BAA-1881</strain>
    </source>
</reference>
<organism evidence="10 11">
    <name type="scientific">Thermosporothrix hazakensis</name>
    <dbReference type="NCBI Taxonomy" id="644383"/>
    <lineage>
        <taxon>Bacteria</taxon>
        <taxon>Bacillati</taxon>
        <taxon>Chloroflexota</taxon>
        <taxon>Ktedonobacteria</taxon>
        <taxon>Ktedonobacterales</taxon>
        <taxon>Thermosporotrichaceae</taxon>
        <taxon>Thermosporothrix</taxon>
    </lineage>
</organism>
<dbReference type="EMBL" id="QKUF01000014">
    <property type="protein sequence ID" value="PZW26585.1"/>
    <property type="molecule type" value="Genomic_DNA"/>
</dbReference>
<name>A0A326U3C6_THEHA</name>
<keyword evidence="2 8" id="KW-0645">Protease</keyword>
<dbReference type="SUPFAM" id="SSF143081">
    <property type="entry name" value="BB1717-like"/>
    <property type="match status" value="1"/>
</dbReference>
<keyword evidence="3" id="KW-0227">DNA damage</keyword>
<dbReference type="GO" id="GO:0008233">
    <property type="term" value="F:peptidase activity"/>
    <property type="evidence" value="ECO:0007669"/>
    <property type="project" value="UniProtKB-KW"/>
</dbReference>
<proteinExistence type="inferred from homology"/>
<accession>A0A326U3C6</accession>
<dbReference type="InterPro" id="IPR036590">
    <property type="entry name" value="SRAP-like"/>
</dbReference>
<dbReference type="GO" id="GO:0106300">
    <property type="term" value="P:protein-DNA covalent cross-linking repair"/>
    <property type="evidence" value="ECO:0007669"/>
    <property type="project" value="InterPro"/>
</dbReference>
<dbReference type="GO" id="GO:0006508">
    <property type="term" value="P:proteolysis"/>
    <property type="evidence" value="ECO:0007669"/>
    <property type="project" value="UniProtKB-KW"/>
</dbReference>
<dbReference type="OrthoDB" id="9782620at2"/>
<evidence type="ECO:0000256" key="2">
    <source>
        <dbReference type="ARBA" id="ARBA00022670"/>
    </source>
</evidence>
<evidence type="ECO:0000256" key="6">
    <source>
        <dbReference type="ARBA" id="ARBA00023125"/>
    </source>
</evidence>